<keyword evidence="1" id="KW-0479">Metal-binding</keyword>
<dbReference type="RefSeq" id="WP_091365389.1">
    <property type="nucleotide sequence ID" value="NZ_FMXA01000025.1"/>
</dbReference>
<evidence type="ECO:0000256" key="1">
    <source>
        <dbReference type="PIRSR" id="PIRSR605019-1"/>
    </source>
</evidence>
<sequence>MNYGKNRCPWAGTSALMQVYHDREWGKPCHDDQYLFEMLTLEGAQAGLSWQSILQRREGYRQAFHRFQIHKVVEMTDEELEALRENPGIIRNRLKIYSVRKNARVVQELAREWGSFDAWLWHFTEGKPIVGHWKTMEEVPAESDLSRQLSRELKKRGASFAGPVIIYSFLQAVGIVNDHLEGCLCRKDR</sequence>
<keyword evidence="3" id="KW-1185">Reference proteome</keyword>
<dbReference type="InterPro" id="IPR052891">
    <property type="entry name" value="DNA-3mA_glycosylase"/>
</dbReference>
<name>A0A1G5WND4_9FIRM</name>
<keyword evidence="1" id="KW-0862">Zinc</keyword>
<dbReference type="GO" id="GO:0046872">
    <property type="term" value="F:metal ion binding"/>
    <property type="evidence" value="ECO:0007669"/>
    <property type="project" value="UniProtKB-KW"/>
</dbReference>
<evidence type="ECO:0000313" key="2">
    <source>
        <dbReference type="EMBL" id="SDA59450.1"/>
    </source>
</evidence>
<dbReference type="SUPFAM" id="SSF48150">
    <property type="entry name" value="DNA-glycosylase"/>
    <property type="match status" value="1"/>
</dbReference>
<organism evidence="2 3">
    <name type="scientific">Allisonella histaminiformans</name>
    <dbReference type="NCBI Taxonomy" id="209880"/>
    <lineage>
        <taxon>Bacteria</taxon>
        <taxon>Bacillati</taxon>
        <taxon>Bacillota</taxon>
        <taxon>Negativicutes</taxon>
        <taxon>Veillonellales</taxon>
        <taxon>Veillonellaceae</taxon>
        <taxon>Allisonella</taxon>
    </lineage>
</organism>
<dbReference type="GeneID" id="87756472"/>
<dbReference type="OrthoDB" id="9807664at2"/>
<feature type="binding site" evidence="1">
    <location>
        <position position="21"/>
    </location>
    <ligand>
        <name>Zn(2+)</name>
        <dbReference type="ChEBI" id="CHEBI:29105"/>
    </ligand>
</feature>
<evidence type="ECO:0000313" key="3">
    <source>
        <dbReference type="Proteomes" id="UP000199689"/>
    </source>
</evidence>
<proteinExistence type="predicted"/>
<dbReference type="PANTHER" id="PTHR30037">
    <property type="entry name" value="DNA-3-METHYLADENINE GLYCOSYLASE 1"/>
    <property type="match status" value="1"/>
</dbReference>
<dbReference type="InterPro" id="IPR011257">
    <property type="entry name" value="DNA_glycosylase"/>
</dbReference>
<dbReference type="GO" id="GO:0006284">
    <property type="term" value="P:base-excision repair"/>
    <property type="evidence" value="ECO:0007669"/>
    <property type="project" value="InterPro"/>
</dbReference>
<dbReference type="InterPro" id="IPR005019">
    <property type="entry name" value="Adenine_glyco"/>
</dbReference>
<dbReference type="AlphaFoldDB" id="A0A1G5WND4"/>
<accession>A0A1G5WND4</accession>
<dbReference type="Gene3D" id="1.10.340.30">
    <property type="entry name" value="Hypothetical protein, domain 2"/>
    <property type="match status" value="1"/>
</dbReference>
<dbReference type="EMBL" id="FMXA01000025">
    <property type="protein sequence ID" value="SDA59450.1"/>
    <property type="molecule type" value="Genomic_DNA"/>
</dbReference>
<dbReference type="Pfam" id="PF03352">
    <property type="entry name" value="Adenine_glyco"/>
    <property type="match status" value="1"/>
</dbReference>
<feature type="binding site" evidence="1">
    <location>
        <position position="183"/>
    </location>
    <ligand>
        <name>Zn(2+)</name>
        <dbReference type="ChEBI" id="CHEBI:29105"/>
    </ligand>
</feature>
<dbReference type="GO" id="GO:0008725">
    <property type="term" value="F:DNA-3-methyladenine glycosylase activity"/>
    <property type="evidence" value="ECO:0007669"/>
    <property type="project" value="InterPro"/>
</dbReference>
<feature type="binding site" evidence="1">
    <location>
        <position position="179"/>
    </location>
    <ligand>
        <name>Zn(2+)</name>
        <dbReference type="ChEBI" id="CHEBI:29105"/>
    </ligand>
</feature>
<dbReference type="STRING" id="209880.SAMN02910343_01479"/>
<dbReference type="Proteomes" id="UP000199689">
    <property type="component" value="Unassembled WGS sequence"/>
</dbReference>
<gene>
    <name evidence="2" type="ORF">SAMN02910343_01479</name>
</gene>
<protein>
    <submittedName>
        <fullName evidence="2">DNA-3-methyladenine glycosylase I</fullName>
    </submittedName>
</protein>
<feature type="binding site" evidence="1">
    <location>
        <position position="8"/>
    </location>
    <ligand>
        <name>Zn(2+)</name>
        <dbReference type="ChEBI" id="CHEBI:29105"/>
    </ligand>
</feature>
<dbReference type="PANTHER" id="PTHR30037:SF4">
    <property type="entry name" value="DNA-3-METHYLADENINE GLYCOSYLASE I"/>
    <property type="match status" value="1"/>
</dbReference>
<reference evidence="2 3" key="1">
    <citation type="submission" date="2016-10" db="EMBL/GenBank/DDBJ databases">
        <authorList>
            <person name="de Groot N.N."/>
        </authorList>
    </citation>
    <scope>NUCLEOTIDE SEQUENCE [LARGE SCALE GENOMIC DNA]</scope>
    <source>
        <strain evidence="2 3">DSM 15230</strain>
    </source>
</reference>